<proteinExistence type="predicted"/>
<dbReference type="EMBL" id="CP000733">
    <property type="protein sequence ID" value="ACI23176.1"/>
    <property type="molecule type" value="Genomic_DNA"/>
</dbReference>
<organism evidence="1 2">
    <name type="scientific">Coxiella burnetii (strain Dugway 5J108-111)</name>
    <dbReference type="NCBI Taxonomy" id="434922"/>
    <lineage>
        <taxon>Bacteria</taxon>
        <taxon>Pseudomonadati</taxon>
        <taxon>Pseudomonadota</taxon>
        <taxon>Gammaproteobacteria</taxon>
        <taxon>Legionellales</taxon>
        <taxon>Coxiellaceae</taxon>
        <taxon>Coxiella</taxon>
    </lineage>
</organism>
<gene>
    <name evidence="1" type="ORF">CBUD_1462d</name>
</gene>
<dbReference type="AlphaFoldDB" id="B5XHF6"/>
<reference evidence="1 2" key="1">
    <citation type="journal article" date="2009" name="Infect. Immun.">
        <title>Comparative genomics reveal extensive transposon-mediated genomic plasticity and diversity among potential effector proteins within the genus Coxiella.</title>
        <authorList>
            <person name="Beare P.A."/>
            <person name="Unsworth N."/>
            <person name="Andoh M."/>
            <person name="Voth D.E."/>
            <person name="Omsland A."/>
            <person name="Gilk S.D."/>
            <person name="Williams K.P."/>
            <person name="Sobral B.W."/>
            <person name="Kupko J.J.III."/>
            <person name="Porcella S.F."/>
            <person name="Samuel J.E."/>
            <person name="Heinzen R.A."/>
        </authorList>
    </citation>
    <scope>NUCLEOTIDE SEQUENCE [LARGE SCALE GENOMIC DNA]</scope>
    <source>
        <strain evidence="1 2">Dugway 5J108-111</strain>
    </source>
</reference>
<dbReference type="KEGG" id="cbd:CBUD_1462d"/>
<sequence>MERYLDGLGTAGIFSIPPPLLSSPPEIRWKLALVSGKDRSFTGR</sequence>
<protein>
    <submittedName>
        <fullName evidence="1">Uncharacterized protein</fullName>
    </submittedName>
</protein>
<dbReference type="Proteomes" id="UP000008555">
    <property type="component" value="Chromosome"/>
</dbReference>
<evidence type="ECO:0000313" key="2">
    <source>
        <dbReference type="Proteomes" id="UP000008555"/>
    </source>
</evidence>
<accession>B5XHF6</accession>
<evidence type="ECO:0000313" key="1">
    <source>
        <dbReference type="EMBL" id="ACI23176.1"/>
    </source>
</evidence>
<dbReference type="HOGENOM" id="CLU_3215107_0_0_6"/>
<name>B5XHF6_COXBN</name>